<sequence length="85" mass="9212">MRTARIIQRTELSSRTVGTKGRVGRGKPKEPRANESTPCVFTSNGTGKPESGGLEEFIPDSSGQPGQRDARDTKIRKCHVSQGKT</sequence>
<dbReference type="Proteomes" id="UP000824469">
    <property type="component" value="Unassembled WGS sequence"/>
</dbReference>
<feature type="region of interest" description="Disordered" evidence="1">
    <location>
        <begin position="1"/>
        <end position="85"/>
    </location>
</feature>
<evidence type="ECO:0000313" key="3">
    <source>
        <dbReference type="Proteomes" id="UP000824469"/>
    </source>
</evidence>
<accession>A0AA38FKC6</accession>
<dbReference type="AlphaFoldDB" id="A0AA38FKC6"/>
<evidence type="ECO:0000256" key="1">
    <source>
        <dbReference type="SAM" id="MobiDB-lite"/>
    </source>
</evidence>
<feature type="compositionally biased region" description="Polar residues" evidence="1">
    <location>
        <begin position="34"/>
        <end position="46"/>
    </location>
</feature>
<reference evidence="2 3" key="1">
    <citation type="journal article" date="2021" name="Nat. Plants">
        <title>The Taxus genome provides insights into paclitaxel biosynthesis.</title>
        <authorList>
            <person name="Xiong X."/>
            <person name="Gou J."/>
            <person name="Liao Q."/>
            <person name="Li Y."/>
            <person name="Zhou Q."/>
            <person name="Bi G."/>
            <person name="Li C."/>
            <person name="Du R."/>
            <person name="Wang X."/>
            <person name="Sun T."/>
            <person name="Guo L."/>
            <person name="Liang H."/>
            <person name="Lu P."/>
            <person name="Wu Y."/>
            <person name="Zhang Z."/>
            <person name="Ro D.K."/>
            <person name="Shang Y."/>
            <person name="Huang S."/>
            <person name="Yan J."/>
        </authorList>
    </citation>
    <scope>NUCLEOTIDE SEQUENCE [LARGE SCALE GENOMIC DNA]</scope>
    <source>
        <strain evidence="2">Ta-2019</strain>
    </source>
</reference>
<organism evidence="2 3">
    <name type="scientific">Taxus chinensis</name>
    <name type="common">Chinese yew</name>
    <name type="synonym">Taxus wallichiana var. chinensis</name>
    <dbReference type="NCBI Taxonomy" id="29808"/>
    <lineage>
        <taxon>Eukaryota</taxon>
        <taxon>Viridiplantae</taxon>
        <taxon>Streptophyta</taxon>
        <taxon>Embryophyta</taxon>
        <taxon>Tracheophyta</taxon>
        <taxon>Spermatophyta</taxon>
        <taxon>Pinopsida</taxon>
        <taxon>Pinidae</taxon>
        <taxon>Conifers II</taxon>
        <taxon>Cupressales</taxon>
        <taxon>Taxaceae</taxon>
        <taxon>Taxus</taxon>
    </lineage>
</organism>
<proteinExistence type="predicted"/>
<protein>
    <submittedName>
        <fullName evidence="2">Uncharacterized protein</fullName>
    </submittedName>
</protein>
<keyword evidence="3" id="KW-1185">Reference proteome</keyword>
<dbReference type="EMBL" id="JAHRHJ020000008">
    <property type="protein sequence ID" value="KAH9305258.1"/>
    <property type="molecule type" value="Genomic_DNA"/>
</dbReference>
<gene>
    <name evidence="2" type="ORF">KI387_009662</name>
</gene>
<name>A0AA38FKC6_TAXCH</name>
<comment type="caution">
    <text evidence="2">The sequence shown here is derived from an EMBL/GenBank/DDBJ whole genome shotgun (WGS) entry which is preliminary data.</text>
</comment>
<evidence type="ECO:0000313" key="2">
    <source>
        <dbReference type="EMBL" id="KAH9305258.1"/>
    </source>
</evidence>
<feature type="non-terminal residue" evidence="2">
    <location>
        <position position="85"/>
    </location>
</feature>